<keyword evidence="15" id="KW-1185">Reference proteome</keyword>
<evidence type="ECO:0000256" key="9">
    <source>
        <dbReference type="PIRSR" id="PIRSR000350-3"/>
    </source>
</evidence>
<comment type="caution">
    <text evidence="14">The sequence shown here is derived from an EMBL/GenBank/DDBJ whole genome shotgun (WGS) entry which is preliminary data.</text>
</comment>
<dbReference type="Pfam" id="PF02852">
    <property type="entry name" value="Pyr_redox_dim"/>
    <property type="match status" value="1"/>
</dbReference>
<evidence type="ECO:0000256" key="10">
    <source>
        <dbReference type="PIRSR" id="PIRSR000350-4"/>
    </source>
</evidence>
<evidence type="ECO:0000256" key="2">
    <source>
        <dbReference type="ARBA" id="ARBA00022630"/>
    </source>
</evidence>
<feature type="domain" description="FAD/NAD(P)-binding" evidence="13">
    <location>
        <begin position="15"/>
        <end position="341"/>
    </location>
</feature>
<sequence>MFRILQKRLFASFDYDLAIVGGGPGGYVAAIKGAQLGLKTACIEKRGTLGGTCLNVGCIPAKSLLNSSHKYMEASKHFKDHGIQFDKLSVNLEQMMKTKEAAVTGLTRGIEGLFKKNGVSYLKGTASFKDPHTLMVNNSEEIRATNVVIATGSEPSPLPGGILEIDEKRVLSSTGAMSLNEIPKSLTVIGAGVIGLELGSVYARLGTEVTVVEYLPRLAPFLDLEVAVNLQKILSKQGIKFILGAKVVGGAVGASSVSVKLEPANQGADIPRTLESDYVLVAIGRRPFTQGLHLDYIDVTRDKIGRVNVNDHCQTLKHAHIYAIGDCVRGPMLAHKAEEEGIFVVEHMTGHGGHLNYDAIPSVIYTTPEVAQVGKTEEQLKEAKIPYTKGSFPFLANSRARANHDTDGFVKILAHKDTNTILGAHIIGPMAGEIIMEPVLGFEYGASAEDVARTCHAHPGFGEAIKEACLATYGKTINF</sequence>
<feature type="binding site" evidence="9">
    <location>
        <position position="326"/>
    </location>
    <ligand>
        <name>FAD</name>
        <dbReference type="ChEBI" id="CHEBI:57692"/>
    </ligand>
</feature>
<evidence type="ECO:0000313" key="15">
    <source>
        <dbReference type="Proteomes" id="UP000187209"/>
    </source>
</evidence>
<protein>
    <recommendedName>
        <fullName evidence="11">Dihydrolipoyl dehydrogenase</fullName>
        <ecNumber evidence="11">1.8.1.4</ecNumber>
    </recommendedName>
</protein>
<dbReference type="EMBL" id="MPUH01000076">
    <property type="protein sequence ID" value="OMJ91668.1"/>
    <property type="molecule type" value="Genomic_DNA"/>
</dbReference>
<dbReference type="AlphaFoldDB" id="A0A1R2CRQ6"/>
<dbReference type="InterPro" id="IPR050151">
    <property type="entry name" value="Class-I_Pyr_Nuc-Dis_Oxidored"/>
</dbReference>
<evidence type="ECO:0000313" key="14">
    <source>
        <dbReference type="EMBL" id="OMJ91668.1"/>
    </source>
</evidence>
<accession>A0A1R2CRQ6</accession>
<feature type="active site" description="Proton acceptor" evidence="8">
    <location>
        <position position="458"/>
    </location>
</feature>
<gene>
    <name evidence="14" type="ORF">SteCoe_5695</name>
</gene>
<dbReference type="Proteomes" id="UP000187209">
    <property type="component" value="Unassembled WGS sequence"/>
</dbReference>
<dbReference type="FunFam" id="3.30.390.30:FF:000001">
    <property type="entry name" value="Dihydrolipoyl dehydrogenase"/>
    <property type="match status" value="1"/>
</dbReference>
<evidence type="ECO:0000256" key="7">
    <source>
        <dbReference type="ARBA" id="ARBA00023284"/>
    </source>
</evidence>
<feature type="binding site" evidence="9">
    <location>
        <position position="284"/>
    </location>
    <ligand>
        <name>NAD(+)</name>
        <dbReference type="ChEBI" id="CHEBI:57540"/>
    </ligand>
</feature>
<keyword evidence="3 9" id="KW-0274">FAD</keyword>
<evidence type="ECO:0000256" key="1">
    <source>
        <dbReference type="ARBA" id="ARBA00007532"/>
    </source>
</evidence>
<dbReference type="GO" id="GO:0005739">
    <property type="term" value="C:mitochondrion"/>
    <property type="evidence" value="ECO:0007669"/>
    <property type="project" value="TreeGrafter"/>
</dbReference>
<comment type="similarity">
    <text evidence="1 11">Belongs to the class-I pyridine nucleotide-disulfide oxidoreductase family.</text>
</comment>
<feature type="binding site" evidence="9">
    <location>
        <begin position="332"/>
        <end position="335"/>
    </location>
    <ligand>
        <name>FAD</name>
        <dbReference type="ChEBI" id="CHEBI:57692"/>
    </ligand>
</feature>
<evidence type="ECO:0000256" key="11">
    <source>
        <dbReference type="RuleBase" id="RU003692"/>
    </source>
</evidence>
<feature type="domain" description="Pyridine nucleotide-disulphide oxidoreductase dimerisation" evidence="12">
    <location>
        <begin position="360"/>
        <end position="468"/>
    </location>
</feature>
<proteinExistence type="inferred from homology"/>
<comment type="miscellaneous">
    <text evidence="11">The active site is a redox-active disulfide bond.</text>
</comment>
<dbReference type="SUPFAM" id="SSF51905">
    <property type="entry name" value="FAD/NAD(P)-binding domain"/>
    <property type="match status" value="1"/>
</dbReference>
<dbReference type="GO" id="GO:0004148">
    <property type="term" value="F:dihydrolipoyl dehydrogenase (NADH) activity"/>
    <property type="evidence" value="ECO:0007669"/>
    <property type="project" value="UniProtKB-EC"/>
</dbReference>
<dbReference type="PROSITE" id="PS00076">
    <property type="entry name" value="PYRIDINE_REDOX_1"/>
    <property type="match status" value="1"/>
</dbReference>
<dbReference type="Gene3D" id="3.30.390.30">
    <property type="match status" value="1"/>
</dbReference>
<dbReference type="Pfam" id="PF07992">
    <property type="entry name" value="Pyr_redox_2"/>
    <property type="match status" value="1"/>
</dbReference>
<evidence type="ECO:0000259" key="12">
    <source>
        <dbReference type="Pfam" id="PF02852"/>
    </source>
</evidence>
<evidence type="ECO:0000256" key="4">
    <source>
        <dbReference type="ARBA" id="ARBA00023002"/>
    </source>
</evidence>
<dbReference type="InterPro" id="IPR016156">
    <property type="entry name" value="FAD/NAD-linked_Rdtase_dimer_sf"/>
</dbReference>
<dbReference type="InterPro" id="IPR023753">
    <property type="entry name" value="FAD/NAD-binding_dom"/>
</dbReference>
<dbReference type="PANTHER" id="PTHR22912">
    <property type="entry name" value="DISULFIDE OXIDOREDUCTASE"/>
    <property type="match status" value="1"/>
</dbReference>
<dbReference type="InterPro" id="IPR012999">
    <property type="entry name" value="Pyr_OxRdtase_I_AS"/>
</dbReference>
<feature type="binding site" evidence="9">
    <location>
        <begin position="190"/>
        <end position="197"/>
    </location>
    <ligand>
        <name>NAD(+)</name>
        <dbReference type="ChEBI" id="CHEBI:57540"/>
    </ligand>
</feature>
<feature type="binding site" evidence="9">
    <location>
        <begin position="151"/>
        <end position="153"/>
    </location>
    <ligand>
        <name>FAD</name>
        <dbReference type="ChEBI" id="CHEBI:57692"/>
    </ligand>
</feature>
<dbReference type="InterPro" id="IPR006258">
    <property type="entry name" value="Lipoamide_DH"/>
</dbReference>
<keyword evidence="7 11" id="KW-0676">Redox-active center</keyword>
<comment type="cofactor">
    <cofactor evidence="9 11">
        <name>FAD</name>
        <dbReference type="ChEBI" id="CHEBI:57692"/>
    </cofactor>
    <text evidence="9 11">Binds 1 FAD per subunit.</text>
</comment>
<evidence type="ECO:0000259" key="13">
    <source>
        <dbReference type="Pfam" id="PF07992"/>
    </source>
</evidence>
<reference evidence="14 15" key="1">
    <citation type="submission" date="2016-11" db="EMBL/GenBank/DDBJ databases">
        <title>The macronuclear genome of Stentor coeruleus: a giant cell with tiny introns.</title>
        <authorList>
            <person name="Slabodnick M."/>
            <person name="Ruby J.G."/>
            <person name="Reiff S.B."/>
            <person name="Swart E.C."/>
            <person name="Gosai S."/>
            <person name="Prabakaran S."/>
            <person name="Witkowska E."/>
            <person name="Larue G.E."/>
            <person name="Fisher S."/>
            <person name="Freeman R.M."/>
            <person name="Gunawardena J."/>
            <person name="Chu W."/>
            <person name="Stover N.A."/>
            <person name="Gregory B.D."/>
            <person name="Nowacki M."/>
            <person name="Derisi J."/>
            <person name="Roy S.W."/>
            <person name="Marshall W.F."/>
            <person name="Sood P."/>
        </authorList>
    </citation>
    <scope>NUCLEOTIDE SEQUENCE [LARGE SCALE GENOMIC DNA]</scope>
    <source>
        <strain evidence="14">WM001</strain>
    </source>
</reference>
<dbReference type="GO" id="GO:0045252">
    <property type="term" value="C:oxoglutarate dehydrogenase complex"/>
    <property type="evidence" value="ECO:0007669"/>
    <property type="project" value="TreeGrafter"/>
</dbReference>
<keyword evidence="6" id="KW-1015">Disulfide bond</keyword>
<feature type="binding site" evidence="9">
    <location>
        <position position="62"/>
    </location>
    <ligand>
        <name>FAD</name>
        <dbReference type="ChEBI" id="CHEBI:57692"/>
    </ligand>
</feature>
<feature type="binding site" evidence="9">
    <location>
        <position position="213"/>
    </location>
    <ligand>
        <name>NAD(+)</name>
        <dbReference type="ChEBI" id="CHEBI:57540"/>
    </ligand>
</feature>
<dbReference type="InterPro" id="IPR036188">
    <property type="entry name" value="FAD/NAD-bd_sf"/>
</dbReference>
<keyword evidence="5 9" id="KW-0520">NAD</keyword>
<name>A0A1R2CRQ6_9CILI</name>
<evidence type="ECO:0000256" key="6">
    <source>
        <dbReference type="ARBA" id="ARBA00023157"/>
    </source>
</evidence>
<dbReference type="EC" id="1.8.1.4" evidence="11"/>
<organism evidence="14 15">
    <name type="scientific">Stentor coeruleus</name>
    <dbReference type="NCBI Taxonomy" id="5963"/>
    <lineage>
        <taxon>Eukaryota</taxon>
        <taxon>Sar</taxon>
        <taxon>Alveolata</taxon>
        <taxon>Ciliophora</taxon>
        <taxon>Postciliodesmatophora</taxon>
        <taxon>Heterotrichea</taxon>
        <taxon>Heterotrichida</taxon>
        <taxon>Stentoridae</taxon>
        <taxon>Stentor</taxon>
    </lineage>
</organism>
<dbReference type="GO" id="GO:0006103">
    <property type="term" value="P:2-oxoglutarate metabolic process"/>
    <property type="evidence" value="ECO:0007669"/>
    <property type="project" value="TreeGrafter"/>
</dbReference>
<dbReference type="GO" id="GO:0050660">
    <property type="term" value="F:flavin adenine dinucleotide binding"/>
    <property type="evidence" value="ECO:0007669"/>
    <property type="project" value="InterPro"/>
</dbReference>
<keyword evidence="2 11" id="KW-0285">Flavoprotein</keyword>
<evidence type="ECO:0000256" key="5">
    <source>
        <dbReference type="ARBA" id="ARBA00023027"/>
    </source>
</evidence>
<comment type="catalytic activity">
    <reaction evidence="11">
        <text>N(6)-[(R)-dihydrolipoyl]-L-lysyl-[protein] + NAD(+) = N(6)-[(R)-lipoyl]-L-lysyl-[protein] + NADH + H(+)</text>
        <dbReference type="Rhea" id="RHEA:15045"/>
        <dbReference type="Rhea" id="RHEA-COMP:10474"/>
        <dbReference type="Rhea" id="RHEA-COMP:10475"/>
        <dbReference type="ChEBI" id="CHEBI:15378"/>
        <dbReference type="ChEBI" id="CHEBI:57540"/>
        <dbReference type="ChEBI" id="CHEBI:57945"/>
        <dbReference type="ChEBI" id="CHEBI:83099"/>
        <dbReference type="ChEBI" id="CHEBI:83100"/>
        <dbReference type="EC" id="1.8.1.4"/>
    </reaction>
</comment>
<feature type="disulfide bond" description="Redox-active" evidence="10">
    <location>
        <begin position="53"/>
        <end position="58"/>
    </location>
</feature>
<evidence type="ECO:0000256" key="3">
    <source>
        <dbReference type="ARBA" id="ARBA00022827"/>
    </source>
</evidence>
<dbReference type="OrthoDB" id="361797at2759"/>
<dbReference type="InterPro" id="IPR001100">
    <property type="entry name" value="Pyr_nuc-diS_OxRdtase"/>
</dbReference>
<dbReference type="Gene3D" id="3.50.50.60">
    <property type="entry name" value="FAD/NAD(P)-binding domain"/>
    <property type="match status" value="2"/>
</dbReference>
<evidence type="ECO:0000256" key="8">
    <source>
        <dbReference type="PIRSR" id="PIRSR000350-2"/>
    </source>
</evidence>
<dbReference type="NCBIfam" id="TIGR01350">
    <property type="entry name" value="lipoamide_DH"/>
    <property type="match status" value="1"/>
</dbReference>
<dbReference type="SUPFAM" id="SSF55424">
    <property type="entry name" value="FAD/NAD-linked reductases, dimerisation (C-terminal) domain"/>
    <property type="match status" value="1"/>
</dbReference>
<dbReference type="InterPro" id="IPR004099">
    <property type="entry name" value="Pyr_nucl-diS_OxRdtase_dimer"/>
</dbReference>
<dbReference type="PRINTS" id="PR00411">
    <property type="entry name" value="PNDRDTASEI"/>
</dbReference>
<dbReference type="PANTHER" id="PTHR22912:SF223">
    <property type="entry name" value="DIHYDROLIPOYL DEHYDROGENASE 1, MITOCHONDRIAL"/>
    <property type="match status" value="1"/>
</dbReference>
<keyword evidence="9" id="KW-0547">Nucleotide-binding</keyword>
<dbReference type="PRINTS" id="PR00368">
    <property type="entry name" value="FADPNR"/>
</dbReference>
<keyword evidence="4 11" id="KW-0560">Oxidoreductase</keyword>
<dbReference type="PIRSF" id="PIRSF000350">
    <property type="entry name" value="Mercury_reductase_MerA"/>
    <property type="match status" value="1"/>
</dbReference>